<evidence type="ECO:0000256" key="1">
    <source>
        <dbReference type="ARBA" id="ARBA00007447"/>
    </source>
</evidence>
<dbReference type="Pfam" id="PF00026">
    <property type="entry name" value="Asp"/>
    <property type="match status" value="1"/>
</dbReference>
<accession>A0ABR3WJ98</accession>
<evidence type="ECO:0000259" key="4">
    <source>
        <dbReference type="PROSITE" id="PS51767"/>
    </source>
</evidence>
<dbReference type="PROSITE" id="PS51767">
    <property type="entry name" value="PEPTIDASE_A1"/>
    <property type="match status" value="1"/>
</dbReference>
<keyword evidence="2" id="KW-1133">Transmembrane helix</keyword>
<evidence type="ECO:0000256" key="3">
    <source>
        <dbReference type="SAM" id="SignalP"/>
    </source>
</evidence>
<dbReference type="PRINTS" id="PR00792">
    <property type="entry name" value="PEPSIN"/>
</dbReference>
<proteinExistence type="inferred from homology"/>
<dbReference type="InterPro" id="IPR001461">
    <property type="entry name" value="Aspartic_peptidase_A1"/>
</dbReference>
<feature type="transmembrane region" description="Helical" evidence="2">
    <location>
        <begin position="436"/>
        <end position="458"/>
    </location>
</feature>
<sequence length="459" mass="47572">MTTWPLLLLTLVAGLSASVSLARNPYEGRFVSYPIRHGTRNAQLFRRDAEVTLHNQSVLTYLLELDIGTPPQRVEVVLDTGSFELWVDPQCSTASTTAQSASCKEAGLYDPYSSSTVQDMGVVNELPYGKGVVDIAYVADSVQVPGSSTMKEVVFGVGLESRDLGYGIAGVGHGKGYNIDYNNLIDELYAQGLTDSKAFSLALGSIDASDGGSIVFGGVDTKKFSGPLVRFRNLPPQDEGGGVAGPYRYWVQLDAIGVTKPGKRPSKYADSALPIVLDSGSTMSYLPRSVINQLMADLAGQTDSDGNIRVPCSTAATASQGGGGGTVDFTLGALTVHVPFHEFVWQLAPDECYVLAAAPLQAGTAILGDSFLRSAYAVFDQTNGDIYLAPYANCGSRERALPAGPGAAANFTGECSVGSGAGGGHGKGSAPSGRSVGMAGVAAGAAVALGLPALFFGLA</sequence>
<dbReference type="Proteomes" id="UP001586593">
    <property type="component" value="Unassembled WGS sequence"/>
</dbReference>
<name>A0ABR3WJ98_9PEZI</name>
<comment type="caution">
    <text evidence="5">The sequence shown here is derived from an EMBL/GenBank/DDBJ whole genome shotgun (WGS) entry which is preliminary data.</text>
</comment>
<keyword evidence="2" id="KW-0812">Transmembrane</keyword>
<feature type="signal peptide" evidence="3">
    <location>
        <begin position="1"/>
        <end position="22"/>
    </location>
</feature>
<evidence type="ECO:0000256" key="2">
    <source>
        <dbReference type="SAM" id="Phobius"/>
    </source>
</evidence>
<dbReference type="SUPFAM" id="SSF50630">
    <property type="entry name" value="Acid proteases"/>
    <property type="match status" value="1"/>
</dbReference>
<dbReference type="EMBL" id="JAZHXJ010000376">
    <property type="protein sequence ID" value="KAL1862873.1"/>
    <property type="molecule type" value="Genomic_DNA"/>
</dbReference>
<dbReference type="PANTHER" id="PTHR47966:SF65">
    <property type="entry name" value="ASPARTIC-TYPE ENDOPEPTIDASE"/>
    <property type="match status" value="1"/>
</dbReference>
<gene>
    <name evidence="5" type="ORF">VTK73DRAFT_6592</name>
</gene>
<reference evidence="5 6" key="1">
    <citation type="journal article" date="2024" name="Commun. Biol.">
        <title>Comparative genomic analysis of thermophilic fungi reveals convergent evolutionary adaptations and gene losses.</title>
        <authorList>
            <person name="Steindorff A.S."/>
            <person name="Aguilar-Pontes M.V."/>
            <person name="Robinson A.J."/>
            <person name="Andreopoulos B."/>
            <person name="LaButti K."/>
            <person name="Kuo A."/>
            <person name="Mondo S."/>
            <person name="Riley R."/>
            <person name="Otillar R."/>
            <person name="Haridas S."/>
            <person name="Lipzen A."/>
            <person name="Grimwood J."/>
            <person name="Schmutz J."/>
            <person name="Clum A."/>
            <person name="Reid I.D."/>
            <person name="Moisan M.C."/>
            <person name="Butler G."/>
            <person name="Nguyen T.T.M."/>
            <person name="Dewar K."/>
            <person name="Conant G."/>
            <person name="Drula E."/>
            <person name="Henrissat B."/>
            <person name="Hansel C."/>
            <person name="Singer S."/>
            <person name="Hutchinson M.I."/>
            <person name="de Vries R.P."/>
            <person name="Natvig D.O."/>
            <person name="Powell A.J."/>
            <person name="Tsang A."/>
            <person name="Grigoriev I.V."/>
        </authorList>
    </citation>
    <scope>NUCLEOTIDE SEQUENCE [LARGE SCALE GENOMIC DNA]</scope>
    <source>
        <strain evidence="5 6">ATCC 24622</strain>
    </source>
</reference>
<dbReference type="Gene3D" id="2.40.70.10">
    <property type="entry name" value="Acid Proteases"/>
    <property type="match status" value="2"/>
</dbReference>
<keyword evidence="2" id="KW-0472">Membrane</keyword>
<feature type="chain" id="PRO_5045084253" description="Peptidase A1 domain-containing protein" evidence="3">
    <location>
        <begin position="23"/>
        <end position="459"/>
    </location>
</feature>
<comment type="similarity">
    <text evidence="1">Belongs to the peptidase A1 family.</text>
</comment>
<organism evidence="5 6">
    <name type="scientific">Phialemonium thermophilum</name>
    <dbReference type="NCBI Taxonomy" id="223376"/>
    <lineage>
        <taxon>Eukaryota</taxon>
        <taxon>Fungi</taxon>
        <taxon>Dikarya</taxon>
        <taxon>Ascomycota</taxon>
        <taxon>Pezizomycotina</taxon>
        <taxon>Sordariomycetes</taxon>
        <taxon>Sordariomycetidae</taxon>
        <taxon>Cephalothecales</taxon>
        <taxon>Cephalothecaceae</taxon>
        <taxon>Phialemonium</taxon>
    </lineage>
</organism>
<protein>
    <recommendedName>
        <fullName evidence="4">Peptidase A1 domain-containing protein</fullName>
    </recommendedName>
</protein>
<evidence type="ECO:0000313" key="6">
    <source>
        <dbReference type="Proteomes" id="UP001586593"/>
    </source>
</evidence>
<keyword evidence="3" id="KW-0732">Signal</keyword>
<dbReference type="InterPro" id="IPR033121">
    <property type="entry name" value="PEPTIDASE_A1"/>
</dbReference>
<keyword evidence="6" id="KW-1185">Reference proteome</keyword>
<dbReference type="PANTHER" id="PTHR47966">
    <property type="entry name" value="BETA-SITE APP-CLEAVING ENZYME, ISOFORM A-RELATED"/>
    <property type="match status" value="1"/>
</dbReference>
<feature type="domain" description="Peptidase A1" evidence="4">
    <location>
        <begin position="61"/>
        <end position="389"/>
    </location>
</feature>
<evidence type="ECO:0000313" key="5">
    <source>
        <dbReference type="EMBL" id="KAL1862873.1"/>
    </source>
</evidence>
<dbReference type="InterPro" id="IPR021109">
    <property type="entry name" value="Peptidase_aspartic_dom_sf"/>
</dbReference>